<proteinExistence type="predicted"/>
<dbReference type="GO" id="GO:0022904">
    <property type="term" value="P:respiratory electron transport chain"/>
    <property type="evidence" value="ECO:0007669"/>
    <property type="project" value="InterPro"/>
</dbReference>
<keyword evidence="5 6" id="KW-0472">Membrane</keyword>
<dbReference type="PANTHER" id="PTHR30485:SF2">
    <property type="entry name" value="BLL0597 PROTEIN"/>
    <property type="match status" value="1"/>
</dbReference>
<dbReference type="GO" id="GO:0020037">
    <property type="term" value="F:heme binding"/>
    <property type="evidence" value="ECO:0007669"/>
    <property type="project" value="TreeGrafter"/>
</dbReference>
<keyword evidence="3 6" id="KW-0812">Transmembrane</keyword>
<dbReference type="Gene3D" id="1.20.950.20">
    <property type="entry name" value="Transmembrane di-heme cytochromes, Chain C"/>
    <property type="match status" value="1"/>
</dbReference>
<comment type="subcellular location">
    <subcellularLocation>
        <location evidence="1">Cell membrane</location>
        <topology evidence="1">Multi-pass membrane protein</topology>
    </subcellularLocation>
</comment>
<gene>
    <name evidence="8" type="ORF">EV688_11535</name>
</gene>
<evidence type="ECO:0000256" key="2">
    <source>
        <dbReference type="ARBA" id="ARBA00022475"/>
    </source>
</evidence>
<name>A0A4R2KU58_9GAMM</name>
<dbReference type="InterPro" id="IPR011577">
    <property type="entry name" value="Cyt_b561_bac/Ni-Hgenase"/>
</dbReference>
<dbReference type="InterPro" id="IPR016174">
    <property type="entry name" value="Di-haem_cyt_TM"/>
</dbReference>
<evidence type="ECO:0000256" key="3">
    <source>
        <dbReference type="ARBA" id="ARBA00022692"/>
    </source>
</evidence>
<feature type="domain" description="Cytochrome b561 bacterial/Ni-hydrogenase" evidence="7">
    <location>
        <begin position="10"/>
        <end position="201"/>
    </location>
</feature>
<reference evidence="8 9" key="1">
    <citation type="submission" date="2019-03" db="EMBL/GenBank/DDBJ databases">
        <title>Genomic Encyclopedia of Type Strains, Phase IV (KMG-IV): sequencing the most valuable type-strain genomes for metagenomic binning, comparative biology and taxonomic classification.</title>
        <authorList>
            <person name="Goeker M."/>
        </authorList>
    </citation>
    <scope>NUCLEOTIDE SEQUENCE [LARGE SCALE GENOMIC DNA]</scope>
    <source>
        <strain evidence="8 9">DSM 23344</strain>
    </source>
</reference>
<evidence type="ECO:0000259" key="7">
    <source>
        <dbReference type="Pfam" id="PF01292"/>
    </source>
</evidence>
<evidence type="ECO:0000256" key="5">
    <source>
        <dbReference type="ARBA" id="ARBA00023136"/>
    </source>
</evidence>
<dbReference type="OrthoDB" id="196472at2"/>
<organism evidence="8 9">
    <name type="scientific">Chromatocurvus halotolerans</name>
    <dbReference type="NCBI Taxonomy" id="1132028"/>
    <lineage>
        <taxon>Bacteria</taxon>
        <taxon>Pseudomonadati</taxon>
        <taxon>Pseudomonadota</taxon>
        <taxon>Gammaproteobacteria</taxon>
        <taxon>Cellvibrionales</taxon>
        <taxon>Halieaceae</taxon>
        <taxon>Chromatocurvus</taxon>
    </lineage>
</organism>
<protein>
    <submittedName>
        <fullName evidence="8">Cytochrome b</fullName>
    </submittedName>
</protein>
<dbReference type="PANTHER" id="PTHR30485">
    <property type="entry name" value="NI/FE-HYDROGENASE 1 B-TYPE CYTOCHROME SUBUNIT"/>
    <property type="match status" value="1"/>
</dbReference>
<dbReference type="Pfam" id="PF01292">
    <property type="entry name" value="Ni_hydr_CYTB"/>
    <property type="match status" value="1"/>
</dbReference>
<dbReference type="EMBL" id="SLWX01000015">
    <property type="protein sequence ID" value="TCO73718.1"/>
    <property type="molecule type" value="Genomic_DNA"/>
</dbReference>
<feature type="transmembrane region" description="Helical" evidence="6">
    <location>
        <begin position="167"/>
        <end position="189"/>
    </location>
</feature>
<evidence type="ECO:0000256" key="6">
    <source>
        <dbReference type="SAM" id="Phobius"/>
    </source>
</evidence>
<keyword evidence="9" id="KW-1185">Reference proteome</keyword>
<dbReference type="SUPFAM" id="SSF81342">
    <property type="entry name" value="Transmembrane di-heme cytochromes"/>
    <property type="match status" value="1"/>
</dbReference>
<dbReference type="InterPro" id="IPR051542">
    <property type="entry name" value="Hydrogenase_cytochrome"/>
</dbReference>
<comment type="caution">
    <text evidence="8">The sequence shown here is derived from an EMBL/GenBank/DDBJ whole genome shotgun (WGS) entry which is preliminary data.</text>
</comment>
<feature type="transmembrane region" description="Helical" evidence="6">
    <location>
        <begin position="14"/>
        <end position="33"/>
    </location>
</feature>
<dbReference type="AlphaFoldDB" id="A0A4R2KU58"/>
<evidence type="ECO:0000256" key="4">
    <source>
        <dbReference type="ARBA" id="ARBA00022989"/>
    </source>
</evidence>
<evidence type="ECO:0000313" key="8">
    <source>
        <dbReference type="EMBL" id="TCO73718.1"/>
    </source>
</evidence>
<dbReference type="GO" id="GO:0009055">
    <property type="term" value="F:electron transfer activity"/>
    <property type="evidence" value="ECO:0007669"/>
    <property type="project" value="InterPro"/>
</dbReference>
<keyword evidence="4 6" id="KW-1133">Transmembrane helix</keyword>
<dbReference type="GO" id="GO:0005886">
    <property type="term" value="C:plasma membrane"/>
    <property type="evidence" value="ECO:0007669"/>
    <property type="project" value="UniProtKB-SubCell"/>
</dbReference>
<dbReference type="RefSeq" id="WP_117319357.1">
    <property type="nucleotide sequence ID" value="NZ_QQSW01000024.1"/>
</dbReference>
<feature type="transmembrane region" description="Helical" evidence="6">
    <location>
        <begin position="101"/>
        <end position="123"/>
    </location>
</feature>
<dbReference type="Proteomes" id="UP000294980">
    <property type="component" value="Unassembled WGS sequence"/>
</dbReference>
<feature type="transmembrane region" description="Helical" evidence="6">
    <location>
        <begin position="39"/>
        <end position="57"/>
    </location>
</feature>
<accession>A0A4R2KU58</accession>
<keyword evidence="2" id="KW-1003">Cell membrane</keyword>
<evidence type="ECO:0000256" key="1">
    <source>
        <dbReference type="ARBA" id="ARBA00004651"/>
    </source>
</evidence>
<sequence>MLETPKTVYVWDPIVRVGHWVLAIGFLVAWLSAEEWDLVHVWSGYAIAAAIAIRLVWGIVGPRRARFTDFVRSPRTVIAYLKALPRGKAPRYLGHNPAGGAMTIALLLALSVTAGSGMVLYAIEENAGPLAAYINPVEDRSTASSMTREKHDDESASEERWEDIHEVAATSTLWLVGLHILGVLASSLAHRENLPRAMITGRKREE</sequence>
<evidence type="ECO:0000313" key="9">
    <source>
        <dbReference type="Proteomes" id="UP000294980"/>
    </source>
</evidence>